<keyword evidence="2" id="KW-0808">Transferase</keyword>
<dbReference type="GO" id="GO:0032259">
    <property type="term" value="P:methylation"/>
    <property type="evidence" value="ECO:0007669"/>
    <property type="project" value="UniProtKB-KW"/>
</dbReference>
<evidence type="ECO:0000313" key="2">
    <source>
        <dbReference type="EMBL" id="MYL16862.1"/>
    </source>
</evidence>
<evidence type="ECO:0000259" key="1">
    <source>
        <dbReference type="Pfam" id="PF08241"/>
    </source>
</evidence>
<dbReference type="Gene3D" id="3.40.50.150">
    <property type="entry name" value="Vaccinia Virus protein VP39"/>
    <property type="match status" value="1"/>
</dbReference>
<gene>
    <name evidence="2" type="ORF">GLW36_09450</name>
</gene>
<keyword evidence="2" id="KW-0489">Methyltransferase</keyword>
<dbReference type="AlphaFoldDB" id="A0A6B1I7U8"/>
<dbReference type="GO" id="GO:0008757">
    <property type="term" value="F:S-adenosylmethionine-dependent methyltransferase activity"/>
    <property type="evidence" value="ECO:0007669"/>
    <property type="project" value="InterPro"/>
</dbReference>
<dbReference type="RefSeq" id="WP_321169701.1">
    <property type="nucleotide sequence ID" value="NZ_WMEO01000013.1"/>
</dbReference>
<dbReference type="SUPFAM" id="SSF53335">
    <property type="entry name" value="S-adenosyl-L-methionine-dependent methyltransferases"/>
    <property type="match status" value="1"/>
</dbReference>
<dbReference type="PANTHER" id="PTHR43591">
    <property type="entry name" value="METHYLTRANSFERASE"/>
    <property type="match status" value="1"/>
</dbReference>
<name>A0A6B1I7U8_9EURY</name>
<evidence type="ECO:0000313" key="3">
    <source>
        <dbReference type="Proteomes" id="UP000460194"/>
    </source>
</evidence>
<reference evidence="2 3" key="1">
    <citation type="submission" date="2019-11" db="EMBL/GenBank/DDBJ databases">
        <title>Genome sequences of 17 halophilic strains isolated from different environments.</title>
        <authorList>
            <person name="Furrow R.E."/>
        </authorList>
    </citation>
    <scope>NUCLEOTIDE SEQUENCE [LARGE SCALE GENOMIC DNA]</scope>
    <source>
        <strain evidence="2 3">22517_05_Cabo</strain>
    </source>
</reference>
<dbReference type="Proteomes" id="UP000460194">
    <property type="component" value="Unassembled WGS sequence"/>
</dbReference>
<dbReference type="Pfam" id="PF08241">
    <property type="entry name" value="Methyltransf_11"/>
    <property type="match status" value="1"/>
</dbReference>
<dbReference type="InterPro" id="IPR029063">
    <property type="entry name" value="SAM-dependent_MTases_sf"/>
</dbReference>
<organism evidence="2 3">
    <name type="scientific">Halorubrum distributum</name>
    <dbReference type="NCBI Taxonomy" id="29283"/>
    <lineage>
        <taxon>Archaea</taxon>
        <taxon>Methanobacteriati</taxon>
        <taxon>Methanobacteriota</taxon>
        <taxon>Stenosarchaea group</taxon>
        <taxon>Halobacteria</taxon>
        <taxon>Halobacteriales</taxon>
        <taxon>Haloferacaceae</taxon>
        <taxon>Halorubrum</taxon>
        <taxon>Halorubrum distributum group</taxon>
    </lineage>
</organism>
<dbReference type="InterPro" id="IPR013216">
    <property type="entry name" value="Methyltransf_11"/>
</dbReference>
<dbReference type="CDD" id="cd02440">
    <property type="entry name" value="AdoMet_MTases"/>
    <property type="match status" value="1"/>
</dbReference>
<dbReference type="PANTHER" id="PTHR43591:SF24">
    <property type="entry name" value="2-METHOXY-6-POLYPRENYL-1,4-BENZOQUINOL METHYLASE, MITOCHONDRIAL"/>
    <property type="match status" value="1"/>
</dbReference>
<sequence>MRRFSAEYLEHTRRGMWEDGRDALADLELASRERVLDVGCGTGELTRVLAAEADGAVGDGGATEAGATVIGVDADPELLSVARDAEPGTDAGARIDYLAGDATRLPVGDDAVDLSVCQALLINLPDPTAAVRELARVSDDLVAAVEPDNADVRVASTVDAEERLEREAREAYVDGVETNVALGDRVREAFDAAGLVDVRTRRYVHEKRTEPPYAEAALRSAARKASGAGLADHRDELVAATSEAAYDDLRGRWREMGREVVDAIGAEEYERVEYVPFDVTVGRVE</sequence>
<accession>A0A6B1I7U8</accession>
<feature type="domain" description="Methyltransferase type 11" evidence="1">
    <location>
        <begin position="36"/>
        <end position="137"/>
    </location>
</feature>
<comment type="caution">
    <text evidence="2">The sequence shown here is derived from an EMBL/GenBank/DDBJ whole genome shotgun (WGS) entry which is preliminary data.</text>
</comment>
<protein>
    <submittedName>
        <fullName evidence="2">Methyltransferase domain-containing protein</fullName>
    </submittedName>
</protein>
<dbReference type="EMBL" id="WMEO01000013">
    <property type="protein sequence ID" value="MYL16862.1"/>
    <property type="molecule type" value="Genomic_DNA"/>
</dbReference>
<proteinExistence type="predicted"/>